<dbReference type="Gene3D" id="3.90.79.10">
    <property type="entry name" value="Nucleoside Triphosphate Pyrophosphohydrolase"/>
    <property type="match status" value="1"/>
</dbReference>
<gene>
    <name evidence="1" type="ORF">S03H2_22795</name>
</gene>
<evidence type="ECO:0008006" key="2">
    <source>
        <dbReference type="Google" id="ProtNLM"/>
    </source>
</evidence>
<protein>
    <recommendedName>
        <fullName evidence="2">Nudix hydrolase domain-containing protein</fullName>
    </recommendedName>
</protein>
<accession>X1H3P8</accession>
<reference evidence="1" key="1">
    <citation type="journal article" date="2014" name="Front. Microbiol.">
        <title>High frequency of phylogenetically diverse reductive dehalogenase-homologous genes in deep subseafloor sedimentary metagenomes.</title>
        <authorList>
            <person name="Kawai M."/>
            <person name="Futagami T."/>
            <person name="Toyoda A."/>
            <person name="Takaki Y."/>
            <person name="Nishi S."/>
            <person name="Hori S."/>
            <person name="Arai W."/>
            <person name="Tsubouchi T."/>
            <person name="Morono Y."/>
            <person name="Uchiyama I."/>
            <person name="Ito T."/>
            <person name="Fujiyama A."/>
            <person name="Inagaki F."/>
            <person name="Takami H."/>
        </authorList>
    </citation>
    <scope>NUCLEOTIDE SEQUENCE</scope>
    <source>
        <strain evidence="1">Expedition CK06-06</strain>
    </source>
</reference>
<evidence type="ECO:0000313" key="1">
    <source>
        <dbReference type="EMBL" id="GAH39913.1"/>
    </source>
</evidence>
<dbReference type="AlphaFoldDB" id="X1H3P8"/>
<dbReference type="EMBL" id="BARU01012334">
    <property type="protein sequence ID" value="GAH39913.1"/>
    <property type="molecule type" value="Genomic_DNA"/>
</dbReference>
<sequence>MEKEILACIADNNIRFLHSGQTSKYIFPVEREEAHEKKISHLITRLFIVSITPDKKILYLVQKRGKNKKSFPEYFTDS</sequence>
<comment type="caution">
    <text evidence="1">The sequence shown here is derived from an EMBL/GenBank/DDBJ whole genome shotgun (WGS) entry which is preliminary data.</text>
</comment>
<organism evidence="1">
    <name type="scientific">marine sediment metagenome</name>
    <dbReference type="NCBI Taxonomy" id="412755"/>
    <lineage>
        <taxon>unclassified sequences</taxon>
        <taxon>metagenomes</taxon>
        <taxon>ecological metagenomes</taxon>
    </lineage>
</organism>
<name>X1H3P8_9ZZZZ</name>
<feature type="non-terminal residue" evidence="1">
    <location>
        <position position="78"/>
    </location>
</feature>
<proteinExistence type="predicted"/>